<comment type="caution">
    <text evidence="8">The sequence shown here is derived from an EMBL/GenBank/DDBJ whole genome shotgun (WGS) entry which is preliminary data.</text>
</comment>
<keyword evidence="4 6" id="KW-1133">Transmembrane helix</keyword>
<keyword evidence="5 6" id="KW-0472">Membrane</keyword>
<dbReference type="InterPro" id="IPR004633">
    <property type="entry name" value="NaPi_cotrn-rel/YqeW-like"/>
</dbReference>
<evidence type="ECO:0000313" key="9">
    <source>
        <dbReference type="Proteomes" id="UP000622707"/>
    </source>
</evidence>
<dbReference type="Pfam" id="PF01895">
    <property type="entry name" value="PhoU"/>
    <property type="match status" value="2"/>
</dbReference>
<dbReference type="EMBL" id="JAEQND010000009">
    <property type="protein sequence ID" value="MBL0426986.1"/>
    <property type="molecule type" value="Genomic_DNA"/>
</dbReference>
<evidence type="ECO:0000256" key="2">
    <source>
        <dbReference type="ARBA" id="ARBA00022475"/>
    </source>
</evidence>
<evidence type="ECO:0000256" key="3">
    <source>
        <dbReference type="ARBA" id="ARBA00022692"/>
    </source>
</evidence>
<feature type="domain" description="PhoU" evidence="7">
    <location>
        <begin position="447"/>
        <end position="528"/>
    </location>
</feature>
<dbReference type="SUPFAM" id="SSF109755">
    <property type="entry name" value="PhoU-like"/>
    <property type="match status" value="1"/>
</dbReference>
<evidence type="ECO:0000256" key="1">
    <source>
        <dbReference type="ARBA" id="ARBA00004651"/>
    </source>
</evidence>
<dbReference type="Gene3D" id="1.20.58.220">
    <property type="entry name" value="Phosphate transport system protein phou homolog 2, domain 2"/>
    <property type="match status" value="1"/>
</dbReference>
<dbReference type="PANTHER" id="PTHR10010:SF39">
    <property type="entry name" value="PHOU DOMAIN-CONTAINING PROTEIN"/>
    <property type="match status" value="1"/>
</dbReference>
<keyword evidence="3 6" id="KW-0812">Transmembrane</keyword>
<feature type="domain" description="PhoU" evidence="7">
    <location>
        <begin position="343"/>
        <end position="423"/>
    </location>
</feature>
<sequence length="557" mass="60598">MKHLLNLLAAVALLVWGTYLVRTGILRVFGANLRQVLARSISTRPAAGLAGFGVTALVQSSTATALIVSAFVGQGLVPLSTALAMMLGADVGSSMMAVVFSFDLSWLSPLFIFVGVVLFITRQSTPLGRFGRVLIGLGLMLLALRLVSESTAIMVRSPAVKALLESLYSDILLEITVGAVMAVVAYSSLAIVLLTATLAASGAIPLDVALGLTIGANLGSGLLGVLATAKSAVPVRQVPIGNLVFKCFGVVLAAPFVHYWVTYLRPYVPDHATAVVLYHLAFNVLIAILFLAFTHHVARWVEQWLPKPDRSLVAGRPHHLDPSALETPSLAISNAAREALHQADVVETMLLGMLRVIKDNDLRLAEELRRMDDTVDQLYSAIKYYLTKISREALGEEESRRWTDIISFTINMEQIGDIVERILLDIEDKKIRKGRNFSDAGMAEICELHARLVDNLRLGMSVFLNGSVRDAQKLLEEKARFRDLERAYAGTHLTRLTENTAQSIETSSLHLDLISDLKRINSHICSIAYPILDSAGALAPSRLKQALPEEPSRALQQ</sequence>
<protein>
    <submittedName>
        <fullName evidence="8">Na/Pi cotransporter family protein</fullName>
    </submittedName>
</protein>
<dbReference type="Proteomes" id="UP000622707">
    <property type="component" value="Unassembled WGS sequence"/>
</dbReference>
<feature type="transmembrane region" description="Helical" evidence="6">
    <location>
        <begin position="240"/>
        <end position="261"/>
    </location>
</feature>
<dbReference type="Pfam" id="PF02690">
    <property type="entry name" value="Na_Pi_cotrans"/>
    <property type="match status" value="2"/>
</dbReference>
<evidence type="ECO:0000256" key="6">
    <source>
        <dbReference type="SAM" id="Phobius"/>
    </source>
</evidence>
<gene>
    <name evidence="8" type="ORF">JI746_17865</name>
</gene>
<evidence type="ECO:0000259" key="7">
    <source>
        <dbReference type="Pfam" id="PF01895"/>
    </source>
</evidence>
<dbReference type="NCBIfam" id="TIGR00704">
    <property type="entry name" value="NaPi_cotrn_rel"/>
    <property type="match status" value="1"/>
</dbReference>
<feature type="transmembrane region" description="Helical" evidence="6">
    <location>
        <begin position="208"/>
        <end position="228"/>
    </location>
</feature>
<dbReference type="NCBIfam" id="NF037997">
    <property type="entry name" value="Na_Pi_symport"/>
    <property type="match status" value="1"/>
</dbReference>
<keyword evidence="9" id="KW-1185">Reference proteome</keyword>
<accession>A0ABS1JS66</accession>
<keyword evidence="2" id="KW-1003">Cell membrane</keyword>
<feature type="transmembrane region" description="Helical" evidence="6">
    <location>
        <begin position="104"/>
        <end position="121"/>
    </location>
</feature>
<feature type="transmembrane region" description="Helical" evidence="6">
    <location>
        <begin position="175"/>
        <end position="196"/>
    </location>
</feature>
<evidence type="ECO:0000313" key="8">
    <source>
        <dbReference type="EMBL" id="MBL0426986.1"/>
    </source>
</evidence>
<name>A0ABS1JS66_9BURK</name>
<comment type="subcellular location">
    <subcellularLocation>
        <location evidence="1">Cell membrane</location>
        <topology evidence="1">Multi-pass membrane protein</topology>
    </subcellularLocation>
</comment>
<dbReference type="InterPro" id="IPR026022">
    <property type="entry name" value="PhoU_dom"/>
</dbReference>
<evidence type="ECO:0000256" key="5">
    <source>
        <dbReference type="ARBA" id="ARBA00023136"/>
    </source>
</evidence>
<reference evidence="8 9" key="1">
    <citation type="journal article" date="2017" name="Int. J. Syst. Evol. Microbiol.">
        <title>Ramlibacter alkalitolerans sp. nov., alkali-tolerant bacterium isolated from soil of ginseng.</title>
        <authorList>
            <person name="Lee D.H."/>
            <person name="Cha C.J."/>
        </authorList>
    </citation>
    <scope>NUCLEOTIDE SEQUENCE [LARGE SCALE GENOMIC DNA]</scope>
    <source>
        <strain evidence="8 9">KACC 19305</strain>
    </source>
</reference>
<dbReference type="InterPro" id="IPR038078">
    <property type="entry name" value="PhoU-like_sf"/>
</dbReference>
<feature type="transmembrane region" description="Helical" evidence="6">
    <location>
        <begin position="273"/>
        <end position="293"/>
    </location>
</feature>
<evidence type="ECO:0000256" key="4">
    <source>
        <dbReference type="ARBA" id="ARBA00022989"/>
    </source>
</evidence>
<feature type="transmembrane region" description="Helical" evidence="6">
    <location>
        <begin position="133"/>
        <end position="155"/>
    </location>
</feature>
<dbReference type="InterPro" id="IPR003841">
    <property type="entry name" value="Na/Pi_transpt"/>
</dbReference>
<dbReference type="RefSeq" id="WP_201691429.1">
    <property type="nucleotide sequence ID" value="NZ_JAEQND010000009.1"/>
</dbReference>
<organism evidence="8 9">
    <name type="scientific">Ramlibacter alkalitolerans</name>
    <dbReference type="NCBI Taxonomy" id="2039631"/>
    <lineage>
        <taxon>Bacteria</taxon>
        <taxon>Pseudomonadati</taxon>
        <taxon>Pseudomonadota</taxon>
        <taxon>Betaproteobacteria</taxon>
        <taxon>Burkholderiales</taxon>
        <taxon>Comamonadaceae</taxon>
        <taxon>Ramlibacter</taxon>
    </lineage>
</organism>
<dbReference type="PANTHER" id="PTHR10010">
    <property type="entry name" value="SOLUTE CARRIER FAMILY 34 SODIUM PHOSPHATE , MEMBER 2-RELATED"/>
    <property type="match status" value="1"/>
</dbReference>
<proteinExistence type="predicted"/>